<keyword evidence="12 16" id="KW-0830">Ubiquinone</keyword>
<evidence type="ECO:0000256" key="10">
    <source>
        <dbReference type="ARBA" id="ARBA00022989"/>
    </source>
</evidence>
<keyword evidence="11 16" id="KW-0520">NAD</keyword>
<feature type="transmembrane region" description="Helical" evidence="16">
    <location>
        <begin position="122"/>
        <end position="145"/>
    </location>
</feature>
<dbReference type="Pfam" id="PF00361">
    <property type="entry name" value="Proton_antipo_M"/>
    <property type="match status" value="1"/>
</dbReference>
<dbReference type="EMBL" id="JX564855">
    <property type="protein sequence ID" value="AGN71060.1"/>
    <property type="molecule type" value="Genomic_DNA"/>
</dbReference>
<feature type="transmembrane region" description="Helical" evidence="16">
    <location>
        <begin position="47"/>
        <end position="70"/>
    </location>
</feature>
<keyword evidence="6 16" id="KW-0812">Transmembrane</keyword>
<dbReference type="InterPro" id="IPR003945">
    <property type="entry name" value="NU5C-like"/>
</dbReference>
<feature type="transmembrane region" description="Helical" evidence="16">
    <location>
        <begin position="454"/>
        <end position="473"/>
    </location>
</feature>
<keyword evidence="7" id="KW-0999">Mitochondrion inner membrane</keyword>
<evidence type="ECO:0000256" key="16">
    <source>
        <dbReference type="RuleBase" id="RU003404"/>
    </source>
</evidence>
<evidence type="ECO:0000313" key="20">
    <source>
        <dbReference type="EMBL" id="AGN71060.1"/>
    </source>
</evidence>
<keyword evidence="14 16" id="KW-0472">Membrane</keyword>
<feature type="transmembrane region" description="Helical" evidence="16">
    <location>
        <begin position="485"/>
        <end position="502"/>
    </location>
</feature>
<dbReference type="InterPro" id="IPR018393">
    <property type="entry name" value="NADHpl_OxRdtase_5_subgr"/>
</dbReference>
<gene>
    <name evidence="20" type="primary">ND5</name>
</gene>
<keyword evidence="4 16" id="KW-0813">Transport</keyword>
<feature type="transmembrane region" description="Helical" evidence="16">
    <location>
        <begin position="90"/>
        <end position="110"/>
    </location>
</feature>
<dbReference type="PANTHER" id="PTHR42829">
    <property type="entry name" value="NADH-UBIQUINONE OXIDOREDUCTASE CHAIN 5"/>
    <property type="match status" value="1"/>
</dbReference>
<evidence type="ECO:0000259" key="17">
    <source>
        <dbReference type="Pfam" id="PF00361"/>
    </source>
</evidence>
<geneLocation type="mitochondrion" evidence="20"/>
<dbReference type="GO" id="GO:0008137">
    <property type="term" value="F:NADH dehydrogenase (ubiquinone) activity"/>
    <property type="evidence" value="ECO:0007669"/>
    <property type="project" value="UniProtKB-EC"/>
</dbReference>
<comment type="catalytic activity">
    <reaction evidence="15 16">
        <text>a ubiquinone + NADH + 5 H(+)(in) = a ubiquinol + NAD(+) + 4 H(+)(out)</text>
        <dbReference type="Rhea" id="RHEA:29091"/>
        <dbReference type="Rhea" id="RHEA-COMP:9565"/>
        <dbReference type="Rhea" id="RHEA-COMP:9566"/>
        <dbReference type="ChEBI" id="CHEBI:15378"/>
        <dbReference type="ChEBI" id="CHEBI:16389"/>
        <dbReference type="ChEBI" id="CHEBI:17976"/>
        <dbReference type="ChEBI" id="CHEBI:57540"/>
        <dbReference type="ChEBI" id="CHEBI:57945"/>
        <dbReference type="EC" id="7.1.1.2"/>
    </reaction>
</comment>
<evidence type="ECO:0000256" key="8">
    <source>
        <dbReference type="ARBA" id="ARBA00022967"/>
    </source>
</evidence>
<evidence type="ECO:0000256" key="14">
    <source>
        <dbReference type="ARBA" id="ARBA00023136"/>
    </source>
</evidence>
<evidence type="ECO:0000256" key="11">
    <source>
        <dbReference type="ARBA" id="ARBA00023027"/>
    </source>
</evidence>
<dbReference type="InterPro" id="IPR010934">
    <property type="entry name" value="NADH_DH_su5_C"/>
</dbReference>
<dbReference type="GO" id="GO:0005743">
    <property type="term" value="C:mitochondrial inner membrane"/>
    <property type="evidence" value="ECO:0007669"/>
    <property type="project" value="UniProtKB-SubCell"/>
</dbReference>
<feature type="transmembrane region" description="Helical" evidence="16">
    <location>
        <begin position="273"/>
        <end position="294"/>
    </location>
</feature>
<evidence type="ECO:0000256" key="12">
    <source>
        <dbReference type="ARBA" id="ARBA00023075"/>
    </source>
</evidence>
<evidence type="ECO:0000256" key="7">
    <source>
        <dbReference type="ARBA" id="ARBA00022792"/>
    </source>
</evidence>
<evidence type="ECO:0000256" key="6">
    <source>
        <dbReference type="ARBA" id="ARBA00022692"/>
    </source>
</evidence>
<accession>S4V214</accession>
<feature type="transmembrane region" description="Helical" evidence="16">
    <location>
        <begin position="406"/>
        <end position="428"/>
    </location>
</feature>
<feature type="transmembrane region" description="Helical" evidence="16">
    <location>
        <begin position="183"/>
        <end position="204"/>
    </location>
</feature>
<evidence type="ECO:0000256" key="1">
    <source>
        <dbReference type="ARBA" id="ARBA00004448"/>
    </source>
</evidence>
<evidence type="ECO:0000256" key="5">
    <source>
        <dbReference type="ARBA" id="ARBA00022660"/>
    </source>
</evidence>
<keyword evidence="8" id="KW-1278">Translocase</keyword>
<keyword evidence="5" id="KW-0679">Respiratory chain</keyword>
<dbReference type="GO" id="GO:0003954">
    <property type="term" value="F:NADH dehydrogenase activity"/>
    <property type="evidence" value="ECO:0007669"/>
    <property type="project" value="TreeGrafter"/>
</dbReference>
<evidence type="ECO:0000259" key="19">
    <source>
        <dbReference type="Pfam" id="PF06455"/>
    </source>
</evidence>
<feature type="transmembrane region" description="Helical" evidence="16">
    <location>
        <begin position="245"/>
        <end position="267"/>
    </location>
</feature>
<name>S4V214_9NEOB</name>
<evidence type="ECO:0000256" key="15">
    <source>
        <dbReference type="ARBA" id="ARBA00049551"/>
    </source>
</evidence>
<comment type="similarity">
    <text evidence="16">Belongs to the complex I subunit 5 family.</text>
</comment>
<feature type="transmembrane region" description="Helical" evidence="16">
    <location>
        <begin position="6"/>
        <end position="26"/>
    </location>
</feature>
<proteinExistence type="inferred from homology"/>
<comment type="function">
    <text evidence="16">Core subunit of the mitochondrial membrane respiratory chain NADH dehydrogenase (Complex I) which catalyzes electron transfer from NADH through the respiratory chain, using ubiquinone as an electron acceptor. Essential for the catalytic activity and assembly of complex I.</text>
</comment>
<dbReference type="InterPro" id="IPR001750">
    <property type="entry name" value="ND/Mrp_TM"/>
</dbReference>
<evidence type="ECO:0000256" key="9">
    <source>
        <dbReference type="ARBA" id="ARBA00022982"/>
    </source>
</evidence>
<dbReference type="PANTHER" id="PTHR42829:SF2">
    <property type="entry name" value="NADH-UBIQUINONE OXIDOREDUCTASE CHAIN 5"/>
    <property type="match status" value="1"/>
</dbReference>
<sequence>MMPNLYNVTLYAPLASTLVIFIPLLIPSFLSKNLYLGILKAVKFATYISAIPAMSLIFGIYESSTFYFPWLSLVTSNVNVMLQFDTYSMIFIPIALFVTSQIMQFSVSYMKSDPLINTFFKYLLIFLLMMIILVSSANLIIFFFAWEGVGLMSFLLIGWYHARISAGIAALQAMIYNRIGDIGFVFAMCLLITQTSSLSLLTFSNNMSTTLTLILFITAAASKSAQFILHPWLASAMEGPTPVSALLHSSTMVVAGIFLLIRIFPLMEDNQTALTVCLCLGSVSTAYAATTALMQNDMKKIIAYSTSSQLGLMMVSIGLGLPQLAFFHMCAHAFFKALLFLSSGSIIHNLDNEQDIRKMGGLRRAMPITTSCVTIASLALMGIPFLTGFYSKDAIIEAMNTSPVNISALIITLIAVSFTAVYSLRLVYFMSLTNPRINPTVIINENDSNMTNPLFELCLFAISMGFFLSQLFLPSQPMIHTMPMHVKLAALFITILALYAAIDLAKHYWTKQTGHKLLNPSIFHLMIHRLFPYSPLKIAEILMTRLANYIWLKLFGPEGLTSSQLSPMKKLQKFQKGMINSYLATISTSLALSMFLIWLLY</sequence>
<feature type="domain" description="NADH dehydrogenase subunit 5 C-terminal" evidence="19">
    <location>
        <begin position="422"/>
        <end position="596"/>
    </location>
</feature>
<dbReference type="GO" id="GO:0042773">
    <property type="term" value="P:ATP synthesis coupled electron transport"/>
    <property type="evidence" value="ECO:0007669"/>
    <property type="project" value="InterPro"/>
</dbReference>
<keyword evidence="13 16" id="KW-0496">Mitochondrion</keyword>
<evidence type="ECO:0000259" key="18">
    <source>
        <dbReference type="Pfam" id="PF00662"/>
    </source>
</evidence>
<keyword evidence="9" id="KW-0249">Electron transport</keyword>
<dbReference type="GO" id="GO:0015990">
    <property type="term" value="P:electron transport coupled proton transport"/>
    <property type="evidence" value="ECO:0007669"/>
    <property type="project" value="TreeGrafter"/>
</dbReference>
<dbReference type="InterPro" id="IPR001516">
    <property type="entry name" value="Proton_antipo_N"/>
</dbReference>
<dbReference type="NCBIfam" id="TIGR01974">
    <property type="entry name" value="NDH_I_L"/>
    <property type="match status" value="1"/>
</dbReference>
<feature type="transmembrane region" description="Helical" evidence="16">
    <location>
        <begin position="210"/>
        <end position="233"/>
    </location>
</feature>
<protein>
    <recommendedName>
        <fullName evidence="3 16">NADH-ubiquinone oxidoreductase chain 5</fullName>
        <ecNumber evidence="2 16">7.1.1.2</ecNumber>
    </recommendedName>
</protein>
<evidence type="ECO:0000256" key="4">
    <source>
        <dbReference type="ARBA" id="ARBA00022448"/>
    </source>
</evidence>
<evidence type="ECO:0000256" key="2">
    <source>
        <dbReference type="ARBA" id="ARBA00012944"/>
    </source>
</evidence>
<feature type="transmembrane region" description="Helical" evidence="16">
    <location>
        <begin position="325"/>
        <end position="347"/>
    </location>
</feature>
<feature type="transmembrane region" description="Helical" evidence="16">
    <location>
        <begin position="579"/>
        <end position="600"/>
    </location>
</feature>
<reference evidence="20" key="1">
    <citation type="journal article" date="2013" name="Mol. Biol. Evol.">
        <title>Efficient Sequencing of Anuran mtDNAs and a Mitogenomic Exploration of the Phylogeny and Evolution of Frogs.</title>
        <authorList>
            <person name="Zhang P."/>
            <person name="Liang D."/>
            <person name="Mao R.L."/>
            <person name="Hillis D.M."/>
            <person name="Wake D.B."/>
            <person name="Cannatella D.C."/>
        </authorList>
    </citation>
    <scope>NUCLEOTIDE SEQUENCE</scope>
</reference>
<dbReference type="EC" id="7.1.1.2" evidence="2 16"/>
<evidence type="ECO:0000256" key="3">
    <source>
        <dbReference type="ARBA" id="ARBA00021096"/>
    </source>
</evidence>
<organism evidence="20">
    <name type="scientific">Callulina kreffti</name>
    <name type="common">Krefft's secret frog</name>
    <dbReference type="NCBI Taxonomy" id="248777"/>
    <lineage>
        <taxon>Eukaryota</taxon>
        <taxon>Metazoa</taxon>
        <taxon>Chordata</taxon>
        <taxon>Craniata</taxon>
        <taxon>Vertebrata</taxon>
        <taxon>Euteleostomi</taxon>
        <taxon>Amphibia</taxon>
        <taxon>Batrachia</taxon>
        <taxon>Anura</taxon>
        <taxon>Neobatrachia</taxon>
        <taxon>Microhyloidea</taxon>
        <taxon>Brevicipitidae</taxon>
        <taxon>Callulina</taxon>
    </lineage>
</organism>
<dbReference type="Pfam" id="PF00662">
    <property type="entry name" value="Proton_antipo_N"/>
    <property type="match status" value="1"/>
</dbReference>
<feature type="domain" description="NADH-Ubiquinone oxidoreductase (complex I) chain 5 N-terminal" evidence="18">
    <location>
        <begin position="70"/>
        <end position="120"/>
    </location>
</feature>
<evidence type="ECO:0000256" key="13">
    <source>
        <dbReference type="ARBA" id="ARBA00023128"/>
    </source>
</evidence>
<dbReference type="Pfam" id="PF06455">
    <property type="entry name" value="NADH5_C"/>
    <property type="match status" value="1"/>
</dbReference>
<dbReference type="AlphaFoldDB" id="S4V214"/>
<feature type="domain" description="NADH:quinone oxidoreductase/Mrp antiporter transmembrane" evidence="17">
    <location>
        <begin position="136"/>
        <end position="410"/>
    </location>
</feature>
<dbReference type="PRINTS" id="PR01434">
    <property type="entry name" value="NADHDHGNASE5"/>
</dbReference>
<feature type="transmembrane region" description="Helical" evidence="16">
    <location>
        <begin position="368"/>
        <end position="386"/>
    </location>
</feature>
<comment type="subcellular location">
    <subcellularLocation>
        <location evidence="1">Mitochondrion inner membrane</location>
        <topology evidence="1">Multi-pass membrane protein</topology>
    </subcellularLocation>
</comment>
<keyword evidence="10 16" id="KW-1133">Transmembrane helix</keyword>